<dbReference type="Proteomes" id="UP000005286">
    <property type="component" value="Unassembled WGS sequence"/>
</dbReference>
<dbReference type="Gene3D" id="3.90.70.10">
    <property type="entry name" value="Cysteine proteinases"/>
    <property type="match status" value="1"/>
</dbReference>
<dbReference type="eggNOG" id="COG0768">
    <property type="taxonomic scope" value="Bacteria"/>
</dbReference>
<evidence type="ECO:0000259" key="1">
    <source>
        <dbReference type="Pfam" id="PF13529"/>
    </source>
</evidence>
<dbReference type="InterPro" id="IPR039564">
    <property type="entry name" value="Peptidase_C39-like"/>
</dbReference>
<dbReference type="AlphaFoldDB" id="F0GUG6"/>
<comment type="caution">
    <text evidence="2">The sequence shown here is derived from an EMBL/GenBank/DDBJ whole genome shotgun (WGS) entry which is preliminary data.</text>
</comment>
<evidence type="ECO:0000313" key="3">
    <source>
        <dbReference type="Proteomes" id="UP000005286"/>
    </source>
</evidence>
<dbReference type="STRING" id="879305.HMPREF9290_1387"/>
<gene>
    <name evidence="2" type="ORF">HMPREF9290_1387</name>
</gene>
<name>F0GUG6_9FIRM</name>
<reference evidence="2 3" key="1">
    <citation type="submission" date="2011-01" db="EMBL/GenBank/DDBJ databases">
        <authorList>
            <person name="Durkin A.S."/>
            <person name="Madupu R."/>
            <person name="Torralba M."/>
            <person name="Gillis M."/>
            <person name="Methe B."/>
            <person name="Sutton G."/>
            <person name="Nelson K.E."/>
        </authorList>
    </citation>
    <scope>NUCLEOTIDE SEQUENCE [LARGE SCALE GENOMIC DNA]</scope>
    <source>
        <strain evidence="2 3">ACS-065-V-Col13</strain>
    </source>
</reference>
<sequence length="260" mass="30121">MIEDINNLASDTFKKGKELIKNMDLINKSKPEYKSDRKEDLIKNLEIPAKTDPKAKWIYDNYNKLPNIQAYLVGNDTDTVEFVYNLNNNIYEFEYKEGESIKLNRSTPYYLQRDNRWAYDQLSDSNIGIAGCGPTSMSMVLSRLTNDPSITPKLIGKDAQEFMVEEGIAWSFFEHEANEYGFNCEDIPNDKDKIIEALKDGPLIVSVQRGYFTLSGHILVIDSYKDGKFIINDPNSVKNTMREWEYEQLKDQIVHIWKIS</sequence>
<accession>F0GUG6</accession>
<dbReference type="EMBL" id="AEXM01000012">
    <property type="protein sequence ID" value="EGC82617.1"/>
    <property type="molecule type" value="Genomic_DNA"/>
</dbReference>
<keyword evidence="3" id="KW-1185">Reference proteome</keyword>
<feature type="domain" description="Peptidase C39-like" evidence="1">
    <location>
        <begin position="107"/>
        <end position="235"/>
    </location>
</feature>
<dbReference type="Pfam" id="PF13529">
    <property type="entry name" value="Peptidase_C39_2"/>
    <property type="match status" value="1"/>
</dbReference>
<proteinExistence type="predicted"/>
<evidence type="ECO:0000313" key="2">
    <source>
        <dbReference type="EMBL" id="EGC82617.1"/>
    </source>
</evidence>
<dbReference type="PATRIC" id="fig|879305.3.peg.447"/>
<protein>
    <recommendedName>
        <fullName evidence="1">Peptidase C39-like domain-containing protein</fullName>
    </recommendedName>
</protein>
<organism evidence="2 3">
    <name type="scientific">Anaerococcus prevotii ACS-065-V-Col13</name>
    <dbReference type="NCBI Taxonomy" id="879305"/>
    <lineage>
        <taxon>Bacteria</taxon>
        <taxon>Bacillati</taxon>
        <taxon>Bacillota</taxon>
        <taxon>Tissierellia</taxon>
        <taxon>Tissierellales</taxon>
        <taxon>Peptoniphilaceae</taxon>
        <taxon>Anaerococcus</taxon>
    </lineage>
</organism>